<dbReference type="InterPro" id="IPR051681">
    <property type="entry name" value="Ser/Thr_Kinases-Pseudokinases"/>
</dbReference>
<feature type="region of interest" description="Disordered" evidence="1">
    <location>
        <begin position="502"/>
        <end position="522"/>
    </location>
</feature>
<feature type="region of interest" description="Disordered" evidence="1">
    <location>
        <begin position="1"/>
        <end position="34"/>
    </location>
</feature>
<organism evidence="3 4">
    <name type="scientific">Chlamydomonas schloesseri</name>
    <dbReference type="NCBI Taxonomy" id="2026947"/>
    <lineage>
        <taxon>Eukaryota</taxon>
        <taxon>Viridiplantae</taxon>
        <taxon>Chlorophyta</taxon>
        <taxon>core chlorophytes</taxon>
        <taxon>Chlorophyceae</taxon>
        <taxon>CS clade</taxon>
        <taxon>Chlamydomonadales</taxon>
        <taxon>Chlamydomonadaceae</taxon>
        <taxon>Chlamydomonas</taxon>
    </lineage>
</organism>
<evidence type="ECO:0000313" key="4">
    <source>
        <dbReference type="Proteomes" id="UP000613740"/>
    </source>
</evidence>
<comment type="caution">
    <text evidence="3">The sequence shown here is derived from an EMBL/GenBank/DDBJ whole genome shotgun (WGS) entry which is preliminary data.</text>
</comment>
<evidence type="ECO:0000259" key="2">
    <source>
        <dbReference type="PROSITE" id="PS50011"/>
    </source>
</evidence>
<dbReference type="AlphaFoldDB" id="A0A836B5R2"/>
<dbReference type="GO" id="GO:0005524">
    <property type="term" value="F:ATP binding"/>
    <property type="evidence" value="ECO:0007669"/>
    <property type="project" value="InterPro"/>
</dbReference>
<feature type="region of interest" description="Disordered" evidence="1">
    <location>
        <begin position="615"/>
        <end position="639"/>
    </location>
</feature>
<feature type="compositionally biased region" description="Low complexity" evidence="1">
    <location>
        <begin position="324"/>
        <end position="335"/>
    </location>
</feature>
<dbReference type="GO" id="GO:0004674">
    <property type="term" value="F:protein serine/threonine kinase activity"/>
    <property type="evidence" value="ECO:0007669"/>
    <property type="project" value="TreeGrafter"/>
</dbReference>
<sequence>MEARPASGPGSSPPMAGWAGTASETGANTTSPAAGPAEVTELQVAFSAYNTRDICAWDPTMRIRHLKLVASGPSSVVYKGTWQGMLVAVRFTLLRGACGVAAGVGPGSCGSATVGDSCGARDLPASSTDALLREQAAQTAYRRVCAMLASHCTPQRSHCTRVYACDVSHVARAAAAAPSALPLGGGAAGSSNSCMAASLTVVACDWAAGAEPHDTGLSSPQPHLLPRSIHSSLDDSGASGSSEHSHGQGWLAEQQRGGSALAGSSRLGSGHADDLEQSGSSCCGSGGSSNYSSATALSAVRGSAGGAGGVVGCGGVTSAASSAHLSSHLPRSSSHTPPPAAALPPASRFHFSSLLCGCPPPATYPVGGDTAAQQQQQQQQQQQHDLPLSTLQGLLAYLRAAPGDYLLHTVLEQGCCGDLRHGVRCGVYDAQGTGPLGPRGAMTNLVHSARGVAAGLQQLHQAGEVHGGLCPGNVLLHWSGPNGPSHTDEGGDVVMLAGALGGAEPAHGRSSNSGGGERRRKRRRGLFAARITDCGLRRLVLGSEWPQQLAAHPDLMCCTAPELLPPVFADSTAAGRQGSQAGAEPQWQPHHDIYSFGCLLFLMCTGGLPNSHRLRSSATNASTGNARAPSDTASPSSWPANVWPPLRSLGEACMSADPTLRPTASRVVQVLLLWESRLCSSRQQQLLQYEGARVATQQQLQQQHTRLNVSAPDFPALAAAAAIRTNSGHAPAVARDGGGAAATLAAASSGCSTVQASALELHSRVAEQQQVAMRLPGRAGSGGGRCVGGGLVLGVGSGAFSHTLDSVAEAEMTACGSGCSSGTEERLNLEAETQQPAHGALGHRSLGDGGRIGPGAMMCTAPAHTLACRLGTSSRQAYSSPPPATGQQPSRSQPSCEEQQGASVDVAAAIAVQAGQPVSASRSRDGRTRVLHEMHSKP</sequence>
<proteinExistence type="predicted"/>
<feature type="compositionally biased region" description="Low complexity" evidence="1">
    <location>
        <begin position="256"/>
        <end position="270"/>
    </location>
</feature>
<dbReference type="PANTHER" id="PTHR44329:SF214">
    <property type="entry name" value="PROTEIN KINASE DOMAIN-CONTAINING PROTEIN"/>
    <property type="match status" value="1"/>
</dbReference>
<protein>
    <recommendedName>
        <fullName evidence="2">Protein kinase domain-containing protein</fullName>
    </recommendedName>
</protein>
<feature type="compositionally biased region" description="Basic and acidic residues" evidence="1">
    <location>
        <begin position="922"/>
        <end position="938"/>
    </location>
</feature>
<name>A0A836B5R2_9CHLO</name>
<feature type="region of interest" description="Disordered" evidence="1">
    <location>
        <begin position="324"/>
        <end position="344"/>
    </location>
</feature>
<dbReference type="InterPro" id="IPR000719">
    <property type="entry name" value="Prot_kinase_dom"/>
</dbReference>
<dbReference type="InterPro" id="IPR011009">
    <property type="entry name" value="Kinase-like_dom_sf"/>
</dbReference>
<feature type="region of interest" description="Disordered" evidence="1">
    <location>
        <begin position="872"/>
        <end position="938"/>
    </location>
</feature>
<reference evidence="3" key="1">
    <citation type="journal article" date="2020" name="bioRxiv">
        <title>Comparative genomics of Chlamydomonas.</title>
        <authorList>
            <person name="Craig R.J."/>
            <person name="Hasan A.R."/>
            <person name="Ness R.W."/>
            <person name="Keightley P.D."/>
        </authorList>
    </citation>
    <scope>NUCLEOTIDE SEQUENCE</scope>
    <source>
        <strain evidence="3">CCAP 11/173</strain>
    </source>
</reference>
<evidence type="ECO:0000313" key="3">
    <source>
        <dbReference type="EMBL" id="KAG2448446.1"/>
    </source>
</evidence>
<feature type="region of interest" description="Disordered" evidence="1">
    <location>
        <begin position="212"/>
        <end position="279"/>
    </location>
</feature>
<feature type="compositionally biased region" description="Polar residues" evidence="1">
    <location>
        <begin position="22"/>
        <end position="32"/>
    </location>
</feature>
<evidence type="ECO:0000256" key="1">
    <source>
        <dbReference type="SAM" id="MobiDB-lite"/>
    </source>
</evidence>
<feature type="compositionally biased region" description="Low complexity" evidence="1">
    <location>
        <begin position="1"/>
        <end position="20"/>
    </location>
</feature>
<feature type="region of interest" description="Disordered" evidence="1">
    <location>
        <begin position="826"/>
        <end position="849"/>
    </location>
</feature>
<dbReference type="PANTHER" id="PTHR44329">
    <property type="entry name" value="SERINE/THREONINE-PROTEIN KINASE TNNI3K-RELATED"/>
    <property type="match status" value="1"/>
</dbReference>
<gene>
    <name evidence="3" type="ORF">HYH02_006338</name>
</gene>
<dbReference type="EMBL" id="JAEHOD010000017">
    <property type="protein sequence ID" value="KAG2448446.1"/>
    <property type="molecule type" value="Genomic_DNA"/>
</dbReference>
<dbReference type="PROSITE" id="PS50011">
    <property type="entry name" value="PROTEIN_KINASE_DOM"/>
    <property type="match status" value="1"/>
</dbReference>
<dbReference type="Proteomes" id="UP000613740">
    <property type="component" value="Unassembled WGS sequence"/>
</dbReference>
<feature type="compositionally biased region" description="Polar residues" evidence="1">
    <location>
        <begin position="616"/>
        <end position="639"/>
    </location>
</feature>
<dbReference type="OrthoDB" id="547378at2759"/>
<dbReference type="Gene3D" id="1.10.510.10">
    <property type="entry name" value="Transferase(Phosphotransferase) domain 1"/>
    <property type="match status" value="1"/>
</dbReference>
<keyword evidence="4" id="KW-1185">Reference proteome</keyword>
<accession>A0A836B5R2</accession>
<feature type="compositionally biased region" description="Polar residues" evidence="1">
    <location>
        <begin position="872"/>
        <end position="902"/>
    </location>
</feature>
<feature type="domain" description="Protein kinase" evidence="2">
    <location>
        <begin position="261"/>
        <end position="673"/>
    </location>
</feature>
<dbReference type="SUPFAM" id="SSF56112">
    <property type="entry name" value="Protein kinase-like (PK-like)"/>
    <property type="match status" value="1"/>
</dbReference>